<keyword evidence="3 5" id="KW-0862">Zinc</keyword>
<keyword evidence="4" id="KW-0482">Metalloprotease</keyword>
<feature type="chain" id="PRO_5007286233" evidence="6">
    <location>
        <begin position="33"/>
        <end position="509"/>
    </location>
</feature>
<evidence type="ECO:0000256" key="1">
    <source>
        <dbReference type="ARBA" id="ARBA00022670"/>
    </source>
</evidence>
<dbReference type="PANTHER" id="PTHR11905">
    <property type="entry name" value="ADAM A DISINTEGRIN AND METALLOPROTEASE DOMAIN"/>
    <property type="match status" value="1"/>
</dbReference>
<protein>
    <submittedName>
        <fullName evidence="8">Reprolysin</fullName>
    </submittedName>
</protein>
<dbReference type="InterPro" id="IPR001590">
    <property type="entry name" value="Peptidase_M12B"/>
</dbReference>
<name>A0A131YVV7_RHIAP</name>
<evidence type="ECO:0000256" key="6">
    <source>
        <dbReference type="SAM" id="SignalP"/>
    </source>
</evidence>
<feature type="active site" evidence="5">
    <location>
        <position position="338"/>
    </location>
</feature>
<dbReference type="PANTHER" id="PTHR11905:SF159">
    <property type="entry name" value="ADAM METALLOPROTEASE"/>
    <property type="match status" value="1"/>
</dbReference>
<organism evidence="8">
    <name type="scientific">Rhipicephalus appendiculatus</name>
    <name type="common">Brown ear tick</name>
    <dbReference type="NCBI Taxonomy" id="34631"/>
    <lineage>
        <taxon>Eukaryota</taxon>
        <taxon>Metazoa</taxon>
        <taxon>Ecdysozoa</taxon>
        <taxon>Arthropoda</taxon>
        <taxon>Chelicerata</taxon>
        <taxon>Arachnida</taxon>
        <taxon>Acari</taxon>
        <taxon>Parasitiformes</taxon>
        <taxon>Ixodida</taxon>
        <taxon>Ixodoidea</taxon>
        <taxon>Ixodidae</taxon>
        <taxon>Rhipicephalinae</taxon>
        <taxon>Rhipicephalus</taxon>
        <taxon>Rhipicephalus</taxon>
    </lineage>
</organism>
<keyword evidence="6" id="KW-0732">Signal</keyword>
<dbReference type="Gene3D" id="3.40.390.10">
    <property type="entry name" value="Collagenase (Catalytic Domain)"/>
    <property type="match status" value="1"/>
</dbReference>
<reference evidence="8" key="1">
    <citation type="journal article" date="2016" name="Ticks Tick Borne Dis.">
        <title>De novo assembly and annotation of the salivary gland transcriptome of Rhipicephalus appendiculatus male and female ticks during blood feeding.</title>
        <authorList>
            <person name="de Castro M.H."/>
            <person name="de Klerk D."/>
            <person name="Pienaar R."/>
            <person name="Latif A.A."/>
            <person name="Rees D.J."/>
            <person name="Mans B.J."/>
        </authorList>
    </citation>
    <scope>NUCLEOTIDE SEQUENCE</scope>
    <source>
        <tissue evidence="8">Salivary glands</tissue>
    </source>
</reference>
<keyword evidence="5" id="KW-0479">Metal-binding</keyword>
<evidence type="ECO:0000259" key="7">
    <source>
        <dbReference type="PROSITE" id="PS50215"/>
    </source>
</evidence>
<evidence type="ECO:0000256" key="5">
    <source>
        <dbReference type="PROSITE-ProRule" id="PRU00276"/>
    </source>
</evidence>
<feature type="binding site" evidence="5">
    <location>
        <position position="347"/>
    </location>
    <ligand>
        <name>Zn(2+)</name>
        <dbReference type="ChEBI" id="CHEBI:29105"/>
        <note>catalytic</note>
    </ligand>
</feature>
<feature type="signal peptide" evidence="6">
    <location>
        <begin position="1"/>
        <end position="32"/>
    </location>
</feature>
<evidence type="ECO:0000256" key="2">
    <source>
        <dbReference type="ARBA" id="ARBA00022801"/>
    </source>
</evidence>
<dbReference type="GO" id="GO:0006509">
    <property type="term" value="P:membrane protein ectodomain proteolysis"/>
    <property type="evidence" value="ECO:0007669"/>
    <property type="project" value="TreeGrafter"/>
</dbReference>
<keyword evidence="2" id="KW-0378">Hydrolase</keyword>
<accession>A0A131YVV7</accession>
<feature type="domain" description="Peptidase M12B" evidence="7">
    <location>
        <begin position="185"/>
        <end position="404"/>
    </location>
</feature>
<comment type="caution">
    <text evidence="5">Lacks conserved residue(s) required for the propagation of feature annotation.</text>
</comment>
<dbReference type="EMBL" id="GEDV01006506">
    <property type="protein sequence ID" value="JAP82051.1"/>
    <property type="molecule type" value="Transcribed_RNA"/>
</dbReference>
<dbReference type="SUPFAM" id="SSF55486">
    <property type="entry name" value="Metalloproteases ('zincins'), catalytic domain"/>
    <property type="match status" value="1"/>
</dbReference>
<dbReference type="AlphaFoldDB" id="A0A131YVV7"/>
<evidence type="ECO:0000256" key="3">
    <source>
        <dbReference type="ARBA" id="ARBA00022833"/>
    </source>
</evidence>
<evidence type="ECO:0000313" key="8">
    <source>
        <dbReference type="EMBL" id="JAP82051.1"/>
    </source>
</evidence>
<feature type="binding site" evidence="5">
    <location>
        <position position="341"/>
    </location>
    <ligand>
        <name>Zn(2+)</name>
        <dbReference type="ChEBI" id="CHEBI:29105"/>
        <note>catalytic</note>
    </ligand>
</feature>
<dbReference type="GO" id="GO:0004222">
    <property type="term" value="F:metalloendopeptidase activity"/>
    <property type="evidence" value="ECO:0007669"/>
    <property type="project" value="InterPro"/>
</dbReference>
<dbReference type="Pfam" id="PF01421">
    <property type="entry name" value="Reprolysin"/>
    <property type="match status" value="1"/>
</dbReference>
<evidence type="ECO:0000256" key="4">
    <source>
        <dbReference type="ARBA" id="ARBA00023049"/>
    </source>
</evidence>
<dbReference type="GO" id="GO:0046872">
    <property type="term" value="F:metal ion binding"/>
    <property type="evidence" value="ECO:0007669"/>
    <property type="project" value="UniProtKB-KW"/>
</dbReference>
<keyword evidence="1" id="KW-0645">Protease</keyword>
<sequence length="509" mass="57972">MSHMMFTSREFNSRHCLMVALCFLEIINSGLCLKLSEAVGVVYPQLIEGRNEAGQMVVKVTDDIALNLEKSSVVGEEFLLRTYQGDIMEHNYLDGHLLEENLYHDIKFFASLIVTQSNGLKVEGVIGQKYGIKPVSSQERTAQGYIPHVFYELPRDKYQMNTVRRPASTFVSPRQNANQWPPRQIVVELLVIADSAFRKQFRTKEDLLQYLLITLNSVNLKYLTVAEPEVRINFCALEVINHNVENEFYVRHKWHQIDAYMTLLRLETHVRHKYSKYSSYDAVYVTTGLDMGAPRSNGSWDSGTLGIAFIGGVCSARKVGIGEDKEGTYRGVRVISHELGHLLGCPHDSERYPGFSSWDCPWYDGFMMTYLTNSSNSMKFSKCCDEAITKLVTTTRRVCLVQQTGIRNIKKTSLTHKLPGEVLNRNQVCQISFPDVKDIRFATDNGTARCYASCFSQTRNKTLYTLLPDHSRCNETSVEGIESNHKVCVNGGCRTIRKQYPVETVKKWN</sequence>
<dbReference type="PROSITE" id="PS50215">
    <property type="entry name" value="ADAM_MEPRO"/>
    <property type="match status" value="1"/>
</dbReference>
<proteinExistence type="predicted"/>
<feature type="binding site" evidence="5">
    <location>
        <position position="337"/>
    </location>
    <ligand>
        <name>Zn(2+)</name>
        <dbReference type="ChEBI" id="CHEBI:29105"/>
        <note>catalytic</note>
    </ligand>
</feature>
<dbReference type="InterPro" id="IPR024079">
    <property type="entry name" value="MetalloPept_cat_dom_sf"/>
</dbReference>